<dbReference type="PANTHER" id="PTHR43289">
    <property type="entry name" value="MITOGEN-ACTIVATED PROTEIN KINASE KINASE KINASE 20-RELATED"/>
    <property type="match status" value="1"/>
</dbReference>
<sequence>MRSVVPMNLSLFSNLVRAKEDPEIPAQRSGSDADNTLRAGEHVGDYVLREHVATGGFGSVWRAEHPETGEAVAVKVLHPYLVSSEEAVSRFEREIRLIARIQHPNIVELIDCGRLADGRPFLITEFLDGVDLEAYIDEHGAFPPERALPIVGQVVAALTQAHDENIVHRDLKASNVVLTERDGKTRAVLVDFGIAKLLDDSGPGLTMSNVLVGSLACLSPEQIRNRAVDQRTDIYALGALIYHMLTGEPPFANASVTEIINLHLDRDPPLPSSQGVVPATLDSVIMRAMRKKSDERYSTPSELLEALRDALEGGAEFAPNTQHALRRTRALGILVEAATEDGLLANPDDALLDDLEDLLMQAETRLEGIGFRIARERNNSLLFTRLLSDDELFSPAARVTAVQAGQTLFQDLVRRPGRDPRVHVRVCLHEAELILSDDELRGGPLLQVEAWAPATWEAGVFRSPVIRTSTSVLDSTMAGEPAAAPAEEPKRTGKGAVALSDTLPVATRSPLG</sequence>
<keyword evidence="1" id="KW-0808">Transferase</keyword>
<dbReference type="PROSITE" id="PS50011">
    <property type="entry name" value="PROTEIN_KINASE_DOM"/>
    <property type="match status" value="1"/>
</dbReference>
<evidence type="ECO:0000256" key="4">
    <source>
        <dbReference type="ARBA" id="ARBA00022840"/>
    </source>
</evidence>
<proteinExistence type="predicted"/>
<organism evidence="7 8">
    <name type="scientific">Haliangium ochraceum (strain DSM 14365 / JCM 11303 / SMP-2)</name>
    <dbReference type="NCBI Taxonomy" id="502025"/>
    <lineage>
        <taxon>Bacteria</taxon>
        <taxon>Pseudomonadati</taxon>
        <taxon>Myxococcota</taxon>
        <taxon>Polyangia</taxon>
        <taxon>Haliangiales</taxon>
        <taxon>Kofleriaceae</taxon>
        <taxon>Haliangium</taxon>
    </lineage>
</organism>
<evidence type="ECO:0000256" key="5">
    <source>
        <dbReference type="SAM" id="MobiDB-lite"/>
    </source>
</evidence>
<name>D0LZM0_HALO1</name>
<dbReference type="Gene3D" id="3.30.200.20">
    <property type="entry name" value="Phosphorylase Kinase, domain 1"/>
    <property type="match status" value="1"/>
</dbReference>
<evidence type="ECO:0000313" key="8">
    <source>
        <dbReference type="Proteomes" id="UP000001880"/>
    </source>
</evidence>
<dbReference type="GO" id="GO:0004674">
    <property type="term" value="F:protein serine/threonine kinase activity"/>
    <property type="evidence" value="ECO:0007669"/>
    <property type="project" value="UniProtKB-KW"/>
</dbReference>
<keyword evidence="4" id="KW-0067">ATP-binding</keyword>
<dbReference type="Proteomes" id="UP000001880">
    <property type="component" value="Chromosome"/>
</dbReference>
<dbReference type="InterPro" id="IPR000719">
    <property type="entry name" value="Prot_kinase_dom"/>
</dbReference>
<keyword evidence="3 7" id="KW-0418">Kinase</keyword>
<evidence type="ECO:0000259" key="6">
    <source>
        <dbReference type="PROSITE" id="PS50011"/>
    </source>
</evidence>
<protein>
    <submittedName>
        <fullName evidence="7">Serine/threonine protein kinase</fullName>
    </submittedName>
</protein>
<keyword evidence="2" id="KW-0547">Nucleotide-binding</keyword>
<dbReference type="PANTHER" id="PTHR43289:SF6">
    <property type="entry name" value="SERINE_THREONINE-PROTEIN KINASE NEKL-3"/>
    <property type="match status" value="1"/>
</dbReference>
<dbReference type="SUPFAM" id="SSF56112">
    <property type="entry name" value="Protein kinase-like (PK-like)"/>
    <property type="match status" value="1"/>
</dbReference>
<accession>D0LZM0</accession>
<dbReference type="Gene3D" id="1.10.510.10">
    <property type="entry name" value="Transferase(Phosphotransferase) domain 1"/>
    <property type="match status" value="1"/>
</dbReference>
<evidence type="ECO:0000256" key="3">
    <source>
        <dbReference type="ARBA" id="ARBA00022777"/>
    </source>
</evidence>
<feature type="domain" description="Protein kinase" evidence="6">
    <location>
        <begin position="46"/>
        <end position="311"/>
    </location>
</feature>
<evidence type="ECO:0000313" key="7">
    <source>
        <dbReference type="EMBL" id="ACY17999.1"/>
    </source>
</evidence>
<dbReference type="InterPro" id="IPR011009">
    <property type="entry name" value="Kinase-like_dom_sf"/>
</dbReference>
<keyword evidence="8" id="KW-1185">Reference proteome</keyword>
<evidence type="ECO:0000256" key="2">
    <source>
        <dbReference type="ARBA" id="ARBA00022741"/>
    </source>
</evidence>
<dbReference type="STRING" id="502025.Hoch_5516"/>
<dbReference type="Pfam" id="PF00069">
    <property type="entry name" value="Pkinase"/>
    <property type="match status" value="1"/>
</dbReference>
<keyword evidence="7" id="KW-0723">Serine/threonine-protein kinase</keyword>
<dbReference type="AlphaFoldDB" id="D0LZM0"/>
<reference evidence="7 8" key="1">
    <citation type="journal article" date="2010" name="Stand. Genomic Sci.">
        <title>Complete genome sequence of Haliangium ochraceum type strain (SMP-2).</title>
        <authorList>
            <consortium name="US DOE Joint Genome Institute (JGI-PGF)"/>
            <person name="Ivanova N."/>
            <person name="Daum C."/>
            <person name="Lang E."/>
            <person name="Abt B."/>
            <person name="Kopitz M."/>
            <person name="Saunders E."/>
            <person name="Lapidus A."/>
            <person name="Lucas S."/>
            <person name="Glavina Del Rio T."/>
            <person name="Nolan M."/>
            <person name="Tice H."/>
            <person name="Copeland A."/>
            <person name="Cheng J.F."/>
            <person name="Chen F."/>
            <person name="Bruce D."/>
            <person name="Goodwin L."/>
            <person name="Pitluck S."/>
            <person name="Mavromatis K."/>
            <person name="Pati A."/>
            <person name="Mikhailova N."/>
            <person name="Chen A."/>
            <person name="Palaniappan K."/>
            <person name="Land M."/>
            <person name="Hauser L."/>
            <person name="Chang Y.J."/>
            <person name="Jeffries C.D."/>
            <person name="Detter J.C."/>
            <person name="Brettin T."/>
            <person name="Rohde M."/>
            <person name="Goker M."/>
            <person name="Bristow J."/>
            <person name="Markowitz V."/>
            <person name="Eisen J.A."/>
            <person name="Hugenholtz P."/>
            <person name="Kyrpides N.C."/>
            <person name="Klenk H.P."/>
        </authorList>
    </citation>
    <scope>NUCLEOTIDE SEQUENCE [LARGE SCALE GENOMIC DNA]</scope>
    <source>
        <strain evidence="8">DSM 14365 / CIP 107738 / JCM 11303 / AJ 13395 / SMP-2</strain>
    </source>
</reference>
<feature type="region of interest" description="Disordered" evidence="5">
    <location>
        <begin position="475"/>
        <end position="512"/>
    </location>
</feature>
<dbReference type="PROSITE" id="PS00108">
    <property type="entry name" value="PROTEIN_KINASE_ST"/>
    <property type="match status" value="1"/>
</dbReference>
<dbReference type="KEGG" id="hoh:Hoch_5516"/>
<dbReference type="InterPro" id="IPR008271">
    <property type="entry name" value="Ser/Thr_kinase_AS"/>
</dbReference>
<dbReference type="EMBL" id="CP001804">
    <property type="protein sequence ID" value="ACY17999.1"/>
    <property type="molecule type" value="Genomic_DNA"/>
</dbReference>
<dbReference type="eggNOG" id="COG0515">
    <property type="taxonomic scope" value="Bacteria"/>
</dbReference>
<evidence type="ECO:0000256" key="1">
    <source>
        <dbReference type="ARBA" id="ARBA00022679"/>
    </source>
</evidence>
<dbReference type="OrthoDB" id="5485607at2"/>
<dbReference type="GO" id="GO:0005524">
    <property type="term" value="F:ATP binding"/>
    <property type="evidence" value="ECO:0007669"/>
    <property type="project" value="UniProtKB-KW"/>
</dbReference>
<dbReference type="HOGENOM" id="CLU_000288_63_44_7"/>
<dbReference type="CDD" id="cd14014">
    <property type="entry name" value="STKc_PknB_like"/>
    <property type="match status" value="1"/>
</dbReference>
<dbReference type="SMART" id="SM00220">
    <property type="entry name" value="S_TKc"/>
    <property type="match status" value="1"/>
</dbReference>
<gene>
    <name evidence="7" type="ordered locus">Hoch_5516</name>
</gene>